<keyword evidence="2" id="KW-0732">Signal</keyword>
<organism evidence="4 5">
    <name type="scientific">Cohnella herbarum</name>
    <dbReference type="NCBI Taxonomy" id="2728023"/>
    <lineage>
        <taxon>Bacteria</taxon>
        <taxon>Bacillati</taxon>
        <taxon>Bacillota</taxon>
        <taxon>Bacilli</taxon>
        <taxon>Bacillales</taxon>
        <taxon>Paenibacillaceae</taxon>
        <taxon>Cohnella</taxon>
    </lineage>
</organism>
<dbReference type="InterPro" id="IPR012854">
    <property type="entry name" value="Cu_amine_oxidase-like_N"/>
</dbReference>
<protein>
    <submittedName>
        <fullName evidence="4">Peptidylprolyl isomerase</fullName>
    </submittedName>
</protein>
<keyword evidence="1" id="KW-0697">Rotamase</keyword>
<dbReference type="GO" id="GO:0003755">
    <property type="term" value="F:peptidyl-prolyl cis-trans isomerase activity"/>
    <property type="evidence" value="ECO:0007669"/>
    <property type="project" value="UniProtKB-KW"/>
</dbReference>
<evidence type="ECO:0000313" key="4">
    <source>
        <dbReference type="EMBL" id="QJD82094.1"/>
    </source>
</evidence>
<sequence length="369" mass="39325">MKDKFKGLVVGLLVGSMITGSMAYAANSKTINVIIQDLKFKLDGTAKPSANASGIIYNNSVYVPIKSVSGAIGKPVTYDAKTGTVSIGTSGIAVYQGGTVTQAELDTFLAANAFYYGQVAPADMQLAVKQLIAIKLLAAKSEKALSKEAASTVAASIQQLTDIFGSAETVAGELKTAKLTEAGLKLFIKRQFLAGKTLENMIDSATLQAEYDRARKADSAAFVNASVRHILIATTDNQTGEAIRKDEEALARAKEVLAKLKAGGDFTALAKEYSDDPGSKDKGGLYAEAPLTGYVEPFKKAGAELPLNQISDPVKTDYGYHVMRVESRNVLTVEKAKDQLLPGLLNQAFQKYIDNEVPKLIKSINVTNK</sequence>
<feature type="signal peptide" evidence="2">
    <location>
        <begin position="1"/>
        <end position="25"/>
    </location>
</feature>
<accession>A0A7Z2VFT8</accession>
<evidence type="ECO:0000256" key="2">
    <source>
        <dbReference type="SAM" id="SignalP"/>
    </source>
</evidence>
<evidence type="ECO:0000313" key="5">
    <source>
        <dbReference type="Proteomes" id="UP000502248"/>
    </source>
</evidence>
<proteinExistence type="predicted"/>
<feature type="domain" description="PpiC" evidence="3">
    <location>
        <begin position="222"/>
        <end position="327"/>
    </location>
</feature>
<dbReference type="AlphaFoldDB" id="A0A7Z2VFT8"/>
<evidence type="ECO:0000256" key="1">
    <source>
        <dbReference type="PROSITE-ProRule" id="PRU00278"/>
    </source>
</evidence>
<dbReference type="Gene3D" id="3.10.50.40">
    <property type="match status" value="1"/>
</dbReference>
<keyword evidence="1 4" id="KW-0413">Isomerase</keyword>
<evidence type="ECO:0000259" key="3">
    <source>
        <dbReference type="PROSITE" id="PS50198"/>
    </source>
</evidence>
<dbReference type="SUPFAM" id="SSF109998">
    <property type="entry name" value="Triger factor/SurA peptide-binding domain-like"/>
    <property type="match status" value="1"/>
</dbReference>
<dbReference type="InterPro" id="IPR046357">
    <property type="entry name" value="PPIase_dom_sf"/>
</dbReference>
<dbReference type="KEGG" id="cheb:HH215_02145"/>
<keyword evidence="5" id="KW-1185">Reference proteome</keyword>
<dbReference type="SUPFAM" id="SSF54534">
    <property type="entry name" value="FKBP-like"/>
    <property type="match status" value="1"/>
</dbReference>
<dbReference type="RefSeq" id="WP_169278399.1">
    <property type="nucleotide sequence ID" value="NZ_CP051680.1"/>
</dbReference>
<dbReference type="EMBL" id="CP051680">
    <property type="protein sequence ID" value="QJD82094.1"/>
    <property type="molecule type" value="Genomic_DNA"/>
</dbReference>
<gene>
    <name evidence="4" type="ORF">HH215_02145</name>
</gene>
<dbReference type="InterPro" id="IPR000297">
    <property type="entry name" value="PPIase_PpiC"/>
</dbReference>
<name>A0A7Z2VFT8_9BACL</name>
<feature type="chain" id="PRO_5030730303" evidence="2">
    <location>
        <begin position="26"/>
        <end position="369"/>
    </location>
</feature>
<dbReference type="PANTHER" id="PTHR47245:SF2">
    <property type="entry name" value="PEPTIDYL-PROLYL CIS-TRANS ISOMERASE HP_0175-RELATED"/>
    <property type="match status" value="1"/>
</dbReference>
<dbReference type="Pfam" id="PF13616">
    <property type="entry name" value="Rotamase_3"/>
    <property type="match status" value="1"/>
</dbReference>
<dbReference type="Proteomes" id="UP000502248">
    <property type="component" value="Chromosome"/>
</dbReference>
<dbReference type="PROSITE" id="PS50198">
    <property type="entry name" value="PPIC_PPIASE_2"/>
    <property type="match status" value="1"/>
</dbReference>
<dbReference type="PANTHER" id="PTHR47245">
    <property type="entry name" value="PEPTIDYLPROLYL ISOMERASE"/>
    <property type="match status" value="1"/>
</dbReference>
<reference evidence="4 5" key="1">
    <citation type="submission" date="2020-04" db="EMBL/GenBank/DDBJ databases">
        <title>Genome sequencing of novel species.</title>
        <authorList>
            <person name="Heo J."/>
            <person name="Kim S.-J."/>
            <person name="Kim J.-S."/>
            <person name="Hong S.-B."/>
            <person name="Kwon S.-W."/>
        </authorList>
    </citation>
    <scope>NUCLEOTIDE SEQUENCE [LARGE SCALE GENOMIC DNA]</scope>
    <source>
        <strain evidence="4 5">MFER-1</strain>
    </source>
</reference>
<dbReference type="InterPro" id="IPR027304">
    <property type="entry name" value="Trigger_fact/SurA_dom_sf"/>
</dbReference>
<dbReference type="Pfam" id="PF07833">
    <property type="entry name" value="Cu_amine_oxidN1"/>
    <property type="match status" value="1"/>
</dbReference>
<dbReference type="InterPro" id="IPR050245">
    <property type="entry name" value="PrsA_foldase"/>
</dbReference>